<dbReference type="AlphaFoldDB" id="A0A418D147"/>
<reference evidence="2 3" key="1">
    <citation type="submission" date="2018-08" db="EMBL/GenBank/DDBJ databases">
        <title>Aphanomyces genome sequencing and annotation.</title>
        <authorList>
            <person name="Minardi D."/>
            <person name="Oidtmann B."/>
            <person name="Van Der Giezen M."/>
            <person name="Studholme D.J."/>
        </authorList>
    </citation>
    <scope>NUCLEOTIDE SEQUENCE [LARGE SCALE GENOMIC DNA]</scope>
    <source>
        <strain evidence="2 3">Sv</strain>
    </source>
</reference>
<dbReference type="EMBL" id="QUTG01004513">
    <property type="protein sequence ID" value="RHY87959.1"/>
    <property type="molecule type" value="Genomic_DNA"/>
</dbReference>
<feature type="compositionally biased region" description="Polar residues" evidence="1">
    <location>
        <begin position="104"/>
        <end position="123"/>
    </location>
</feature>
<comment type="caution">
    <text evidence="2">The sequence shown here is derived from an EMBL/GenBank/DDBJ whole genome shotgun (WGS) entry which is preliminary data.</text>
</comment>
<dbReference type="VEuPathDB" id="FungiDB:H257_19098"/>
<accession>A0A418D147</accession>
<dbReference type="VEuPathDB" id="FungiDB:H257_12267"/>
<sequence>MCITQAYLVSQPTRTVHHNPTRHSTTTVQSDSIGQHSTAQHSRVGIPPAVQDNIPTSDGKSICLCFLANKGCNAGPLGASCGRGPRARFTNKAALEYERAHSVSLSSMKRPNKTNRWNRTDYGSGQREGHVRRLESQVSTDMEVDNVKMQGSRRKDNSKIRCYNRQKLGYIATECRKPKKKISGQAPPSHQNNLEV</sequence>
<evidence type="ECO:0000313" key="3">
    <source>
        <dbReference type="Proteomes" id="UP000285712"/>
    </source>
</evidence>
<evidence type="ECO:0000313" key="2">
    <source>
        <dbReference type="EMBL" id="RHY87959.1"/>
    </source>
</evidence>
<protein>
    <submittedName>
        <fullName evidence="2">Uncharacterized protein</fullName>
    </submittedName>
</protein>
<feature type="compositionally biased region" description="Polar residues" evidence="1">
    <location>
        <begin position="22"/>
        <end position="41"/>
    </location>
</feature>
<gene>
    <name evidence="2" type="ORF">DYB35_007698</name>
</gene>
<organism evidence="2 3">
    <name type="scientific">Aphanomyces astaci</name>
    <name type="common">Crayfish plague agent</name>
    <dbReference type="NCBI Taxonomy" id="112090"/>
    <lineage>
        <taxon>Eukaryota</taxon>
        <taxon>Sar</taxon>
        <taxon>Stramenopiles</taxon>
        <taxon>Oomycota</taxon>
        <taxon>Saprolegniomycetes</taxon>
        <taxon>Saprolegniales</taxon>
        <taxon>Verrucalvaceae</taxon>
        <taxon>Aphanomyces</taxon>
    </lineage>
</organism>
<dbReference type="Proteomes" id="UP000285712">
    <property type="component" value="Unassembled WGS sequence"/>
</dbReference>
<name>A0A418D147_APHAT</name>
<feature type="region of interest" description="Disordered" evidence="1">
    <location>
        <begin position="104"/>
        <end position="128"/>
    </location>
</feature>
<proteinExistence type="predicted"/>
<evidence type="ECO:0000256" key="1">
    <source>
        <dbReference type="SAM" id="MobiDB-lite"/>
    </source>
</evidence>
<feature type="region of interest" description="Disordered" evidence="1">
    <location>
        <begin position="14"/>
        <end position="47"/>
    </location>
</feature>